<protein>
    <submittedName>
        <fullName evidence="3">DUF2057 domain-containing protein</fullName>
    </submittedName>
</protein>
<evidence type="ECO:0000313" key="4">
    <source>
        <dbReference type="Proteomes" id="UP001140978"/>
    </source>
</evidence>
<dbReference type="InterPro" id="IPR018635">
    <property type="entry name" value="UPF0319"/>
</dbReference>
<evidence type="ECO:0000256" key="1">
    <source>
        <dbReference type="ARBA" id="ARBA00008490"/>
    </source>
</evidence>
<reference evidence="3" key="1">
    <citation type="submission" date="2022-02" db="EMBL/GenBank/DDBJ databases">
        <title>Emergence and expansion in Europe of a Vibrio aestuarianus clonal complex pathogenic for oysters.</title>
        <authorList>
            <person name="Mesnil A."/>
            <person name="Travers M.-A."/>
        </authorList>
    </citation>
    <scope>NUCLEOTIDE SEQUENCE</scope>
    <source>
        <strain evidence="3">19_064_15T1</strain>
    </source>
</reference>
<organism evidence="3 4">
    <name type="scientific">Vibrio aestuarianus</name>
    <dbReference type="NCBI Taxonomy" id="28171"/>
    <lineage>
        <taxon>Bacteria</taxon>
        <taxon>Pseudomonadati</taxon>
        <taxon>Pseudomonadota</taxon>
        <taxon>Gammaproteobacteria</taxon>
        <taxon>Vibrionales</taxon>
        <taxon>Vibrionaceae</taxon>
        <taxon>Vibrio</taxon>
    </lineage>
</organism>
<sequence>MLLKKRFIIAGLSTLFSLQAFAASIQLQSEIVPQVLNGQAVQADDFIQPQQLELKDGTNQLVVTIGQIVFQDGKRRKFDSQPMIIEFSTGSDELLTLNYPNLRTIEDAKSFEKKPTFSFTNQAKQTKEYSLLVMNKNGLQGFRDYEREVADFNHQNENATVITDSSKSTASGTTDLKNEFSSLSKEQQQEFMQWALRNLK</sequence>
<dbReference type="PANTHER" id="PTHR38108">
    <property type="entry name" value="UPF0319 PROTEIN YCCT"/>
    <property type="match status" value="1"/>
</dbReference>
<dbReference type="Pfam" id="PF09829">
    <property type="entry name" value="DUF2057"/>
    <property type="match status" value="1"/>
</dbReference>
<name>A0A7X6S7B0_9VIBR</name>
<evidence type="ECO:0000313" key="3">
    <source>
        <dbReference type="EMBL" id="MDE1348042.1"/>
    </source>
</evidence>
<dbReference type="Proteomes" id="UP001140978">
    <property type="component" value="Unassembled WGS sequence"/>
</dbReference>
<comment type="similarity">
    <text evidence="1">Belongs to the UPF0319 family.</text>
</comment>
<dbReference type="AlphaFoldDB" id="A0A7X6S7B0"/>
<dbReference type="EMBL" id="JAKNAX010000071">
    <property type="protein sequence ID" value="MDE1348042.1"/>
    <property type="molecule type" value="Genomic_DNA"/>
</dbReference>
<accession>A0A7X6S7B0</accession>
<dbReference type="RefSeq" id="WP_171980837.1">
    <property type="nucleotide sequence ID" value="NZ_JAAKZJ010000043.1"/>
</dbReference>
<dbReference type="PANTHER" id="PTHR38108:SF1">
    <property type="entry name" value="UPF0319 PROTEIN YCCT"/>
    <property type="match status" value="1"/>
</dbReference>
<comment type="caution">
    <text evidence="3">The sequence shown here is derived from an EMBL/GenBank/DDBJ whole genome shotgun (WGS) entry which is preliminary data.</text>
</comment>
<evidence type="ECO:0000256" key="2">
    <source>
        <dbReference type="ARBA" id="ARBA00022729"/>
    </source>
</evidence>
<proteinExistence type="inferred from homology"/>
<keyword evidence="2" id="KW-0732">Signal</keyword>
<gene>
    <name evidence="3" type="ORF">L9X51_16710</name>
</gene>